<dbReference type="AlphaFoldDB" id="Q39WY1"/>
<dbReference type="HOGENOM" id="CLU_1178862_0_0_7"/>
<reference evidence="2 3" key="1">
    <citation type="submission" date="2005-10" db="EMBL/GenBank/DDBJ databases">
        <title>Complete sequence of Geobacter metallireducens GS-15.</title>
        <authorList>
            <consortium name="US DOE Joint Genome Institute"/>
            <person name="Copeland A."/>
            <person name="Lucas S."/>
            <person name="Lapidus A."/>
            <person name="Barry K."/>
            <person name="Detter J.C."/>
            <person name="Glavina T."/>
            <person name="Hammon N."/>
            <person name="Israni S."/>
            <person name="Pitluck S."/>
            <person name="Di Bartolo G."/>
            <person name="Chain P."/>
            <person name="Schmutz J."/>
            <person name="Larimer F."/>
            <person name="Land M."/>
            <person name="Kyrpides N."/>
            <person name="Ivanova N."/>
            <person name="Richardson P."/>
        </authorList>
    </citation>
    <scope>NUCLEOTIDE SEQUENCE [LARGE SCALE GENOMIC DNA]</scope>
    <source>
        <strain evidence="3">ATCC 53774 / DSM 7210 / GS-15</strain>
    </source>
</reference>
<feature type="transmembrane region" description="Helical" evidence="1">
    <location>
        <begin position="6"/>
        <end position="25"/>
    </location>
</feature>
<keyword evidence="1" id="KW-1133">Transmembrane helix</keyword>
<dbReference type="KEGG" id="gme:Gmet_1001"/>
<dbReference type="RefSeq" id="WP_004514694.1">
    <property type="nucleotide sequence ID" value="NC_007517.1"/>
</dbReference>
<proteinExistence type="predicted"/>
<evidence type="ECO:0000313" key="3">
    <source>
        <dbReference type="Proteomes" id="UP000007073"/>
    </source>
</evidence>
<accession>Q39WY1</accession>
<gene>
    <name evidence="2" type="ordered locus">Gmet_1001</name>
</gene>
<name>Q39WY1_GEOMG</name>
<reference evidence="2 3" key="2">
    <citation type="journal article" date="2009" name="BMC Microbiol.">
        <title>The genome sequence of Geobacter metallireducens: features of metabolism, physiology and regulation common and dissimilar to Geobacter sulfurreducens.</title>
        <authorList>
            <person name="Aklujkar M."/>
            <person name="Krushkal J."/>
            <person name="DiBartolo G."/>
            <person name="Lapidus A."/>
            <person name="Land M.L."/>
            <person name="Lovley D.R."/>
        </authorList>
    </citation>
    <scope>NUCLEOTIDE SEQUENCE [LARGE SCALE GENOMIC DNA]</scope>
    <source>
        <strain evidence="3">ATCC 53774 / DSM 7210 / GS-15</strain>
    </source>
</reference>
<keyword evidence="1" id="KW-0812">Transmembrane</keyword>
<evidence type="ECO:0000256" key="1">
    <source>
        <dbReference type="SAM" id="Phobius"/>
    </source>
</evidence>
<organism evidence="2 3">
    <name type="scientific">Geobacter metallireducens (strain ATCC 53774 / DSM 7210 / GS-15)</name>
    <dbReference type="NCBI Taxonomy" id="269799"/>
    <lineage>
        <taxon>Bacteria</taxon>
        <taxon>Pseudomonadati</taxon>
        <taxon>Thermodesulfobacteriota</taxon>
        <taxon>Desulfuromonadia</taxon>
        <taxon>Geobacterales</taxon>
        <taxon>Geobacteraceae</taxon>
        <taxon>Geobacter</taxon>
    </lineage>
</organism>
<dbReference type="EMBL" id="CP000148">
    <property type="protein sequence ID" value="ABB31243.1"/>
    <property type="molecule type" value="Genomic_DNA"/>
</dbReference>
<protein>
    <submittedName>
        <fullName evidence="2">Uncharacterized protein</fullName>
    </submittedName>
</protein>
<keyword evidence="1" id="KW-0472">Membrane</keyword>
<sequence>MDYKDIIDIVCALVTTSATVILAFLTSRYVKLTNAIVEESKSSRDPLVYVDIEPSHHYVKLVVGNAGMTAAHDVKVDIQDEVKWERLKQHVFGFQPRERLQSGIPYLAPHRVLQYELGLPKWQELKEKDGILKITIKFRNDRNVLTEKLCQINLSQYLAISMDSFSNSNKDIVRAINDLERSSRQKDTSLKSALHHFTQKKCPMCGEGISLSAKKCPKCLEFIEAAVPAQETIEP</sequence>
<evidence type="ECO:0000313" key="2">
    <source>
        <dbReference type="EMBL" id="ABB31243.1"/>
    </source>
</evidence>
<dbReference type="Proteomes" id="UP000007073">
    <property type="component" value="Chromosome"/>
</dbReference>
<keyword evidence="3" id="KW-1185">Reference proteome</keyword>